<name>A0ABR2X4U1_9FUNG</name>
<feature type="domain" description="PAS" evidence="1">
    <location>
        <begin position="172"/>
        <end position="218"/>
    </location>
</feature>
<dbReference type="SUPFAM" id="SSF55785">
    <property type="entry name" value="PYP-like sensor domain (PAS domain)"/>
    <property type="match status" value="2"/>
</dbReference>
<keyword evidence="3" id="KW-1185">Reference proteome</keyword>
<feature type="non-terminal residue" evidence="2">
    <location>
        <position position="274"/>
    </location>
</feature>
<dbReference type="Gene3D" id="3.30.450.20">
    <property type="entry name" value="PAS domain"/>
    <property type="match status" value="2"/>
</dbReference>
<gene>
    <name evidence="2" type="ORF">K7432_000346</name>
</gene>
<dbReference type="InterPro" id="IPR035965">
    <property type="entry name" value="PAS-like_dom_sf"/>
</dbReference>
<evidence type="ECO:0000313" key="3">
    <source>
        <dbReference type="Proteomes" id="UP001479436"/>
    </source>
</evidence>
<dbReference type="CDD" id="cd00130">
    <property type="entry name" value="PAS"/>
    <property type="match status" value="1"/>
</dbReference>
<evidence type="ECO:0000313" key="2">
    <source>
        <dbReference type="EMBL" id="KAK9768741.1"/>
    </source>
</evidence>
<dbReference type="InterPro" id="IPR000014">
    <property type="entry name" value="PAS"/>
</dbReference>
<comment type="caution">
    <text evidence="2">The sequence shown here is derived from an EMBL/GenBank/DDBJ whole genome shotgun (WGS) entry which is preliminary data.</text>
</comment>
<protein>
    <recommendedName>
        <fullName evidence="1">PAS domain-containing protein</fullName>
    </recommendedName>
</protein>
<dbReference type="Proteomes" id="UP001479436">
    <property type="component" value="Unassembled WGS sequence"/>
</dbReference>
<organism evidence="2 3">
    <name type="scientific">Basidiobolus ranarum</name>
    <dbReference type="NCBI Taxonomy" id="34480"/>
    <lineage>
        <taxon>Eukaryota</taxon>
        <taxon>Fungi</taxon>
        <taxon>Fungi incertae sedis</taxon>
        <taxon>Zoopagomycota</taxon>
        <taxon>Entomophthoromycotina</taxon>
        <taxon>Basidiobolomycetes</taxon>
        <taxon>Basidiobolales</taxon>
        <taxon>Basidiobolaceae</taxon>
        <taxon>Basidiobolus</taxon>
    </lineage>
</organism>
<dbReference type="EMBL" id="JASJQH010000006">
    <property type="protein sequence ID" value="KAK9768741.1"/>
    <property type="molecule type" value="Genomic_DNA"/>
</dbReference>
<reference evidence="2 3" key="1">
    <citation type="submission" date="2023-04" db="EMBL/GenBank/DDBJ databases">
        <title>Genome of Basidiobolus ranarum AG-B5.</title>
        <authorList>
            <person name="Stajich J.E."/>
            <person name="Carter-House D."/>
            <person name="Gryganskyi A."/>
        </authorList>
    </citation>
    <scope>NUCLEOTIDE SEQUENCE [LARGE SCALE GENOMIC DNA]</scope>
    <source>
        <strain evidence="2 3">AG-B5</strain>
    </source>
</reference>
<dbReference type="SMART" id="SM00091">
    <property type="entry name" value="PAS"/>
    <property type="match status" value="2"/>
</dbReference>
<evidence type="ECO:0000259" key="1">
    <source>
        <dbReference type="PROSITE" id="PS50112"/>
    </source>
</evidence>
<dbReference type="PROSITE" id="PS50112">
    <property type="entry name" value="PAS"/>
    <property type="match status" value="2"/>
</dbReference>
<feature type="domain" description="PAS" evidence="1">
    <location>
        <begin position="9"/>
        <end position="64"/>
    </location>
</feature>
<sequence>MKEINCIVIYEISAECKILYASESIIDVTGYTLEELRGKSGFSFMEQTESKNVQGACRHLQKDNIMASVFCTHIQHKTDGLIPIEAVSGQCYDIILAVITRVDKGEPQLKARHAAVKQTYTQDCDGVITAQEGFVQQATDTLEKSLRKPIPVSSREPAACMILNRFSRRLIIEFATQTCESLLGLNPERCVGLSFLNYIDPEQYDFIMDEFQKVISTNSVAQFQCSLVSPQFREPLPVRLAIFCANDGIILNIRLTKYGNFTNDGLIFLKFFSE</sequence>
<proteinExistence type="predicted"/>
<accession>A0ABR2X4U1</accession>